<comment type="caution">
    <text evidence="1">The sequence shown here is derived from an EMBL/GenBank/DDBJ whole genome shotgun (WGS) entry which is preliminary data.</text>
</comment>
<organism evidence="1 2">
    <name type="scientific">Dreissena polymorpha</name>
    <name type="common">Zebra mussel</name>
    <name type="synonym">Mytilus polymorpha</name>
    <dbReference type="NCBI Taxonomy" id="45954"/>
    <lineage>
        <taxon>Eukaryota</taxon>
        <taxon>Metazoa</taxon>
        <taxon>Spiralia</taxon>
        <taxon>Lophotrochozoa</taxon>
        <taxon>Mollusca</taxon>
        <taxon>Bivalvia</taxon>
        <taxon>Autobranchia</taxon>
        <taxon>Heteroconchia</taxon>
        <taxon>Euheterodonta</taxon>
        <taxon>Imparidentia</taxon>
        <taxon>Neoheterodontei</taxon>
        <taxon>Myida</taxon>
        <taxon>Dreissenoidea</taxon>
        <taxon>Dreissenidae</taxon>
        <taxon>Dreissena</taxon>
    </lineage>
</organism>
<evidence type="ECO:0000313" key="2">
    <source>
        <dbReference type="Proteomes" id="UP000828390"/>
    </source>
</evidence>
<protein>
    <submittedName>
        <fullName evidence="1">Uncharacterized protein</fullName>
    </submittedName>
</protein>
<keyword evidence="2" id="KW-1185">Reference proteome</keyword>
<evidence type="ECO:0000313" key="1">
    <source>
        <dbReference type="EMBL" id="KAH3737372.1"/>
    </source>
</evidence>
<reference evidence="1" key="2">
    <citation type="submission" date="2020-11" db="EMBL/GenBank/DDBJ databases">
        <authorList>
            <person name="McCartney M.A."/>
            <person name="Auch B."/>
            <person name="Kono T."/>
            <person name="Mallez S."/>
            <person name="Becker A."/>
            <person name="Gohl D.M."/>
            <person name="Silverstein K.A.T."/>
            <person name="Koren S."/>
            <person name="Bechman K.B."/>
            <person name="Herman A."/>
            <person name="Abrahante J.E."/>
            <person name="Garbe J."/>
        </authorList>
    </citation>
    <scope>NUCLEOTIDE SEQUENCE</scope>
    <source>
        <strain evidence="1">Duluth1</strain>
        <tissue evidence="1">Whole animal</tissue>
    </source>
</reference>
<dbReference type="EMBL" id="JAIWYP010000011">
    <property type="protein sequence ID" value="KAH3737372.1"/>
    <property type="molecule type" value="Genomic_DNA"/>
</dbReference>
<name>A0A9D4D231_DREPO</name>
<sequence>MADAKRSMDIAKERGMSLKQIISHDLISPSPLFDGDLQSHDNKSKLIGEIESRLDINKCSRESLLPLMSLWTSCLRWTDATCTIFHSGYCNQCCHQPSVKYM</sequence>
<accession>A0A9D4D231</accession>
<proteinExistence type="predicted"/>
<reference evidence="1" key="1">
    <citation type="journal article" date="2019" name="bioRxiv">
        <title>The Genome of the Zebra Mussel, Dreissena polymorpha: A Resource for Invasive Species Research.</title>
        <authorList>
            <person name="McCartney M.A."/>
            <person name="Auch B."/>
            <person name="Kono T."/>
            <person name="Mallez S."/>
            <person name="Zhang Y."/>
            <person name="Obille A."/>
            <person name="Becker A."/>
            <person name="Abrahante J.E."/>
            <person name="Garbe J."/>
            <person name="Badalamenti J.P."/>
            <person name="Herman A."/>
            <person name="Mangelson H."/>
            <person name="Liachko I."/>
            <person name="Sullivan S."/>
            <person name="Sone E.D."/>
            <person name="Koren S."/>
            <person name="Silverstein K.A.T."/>
            <person name="Beckman K.B."/>
            <person name="Gohl D.M."/>
        </authorList>
    </citation>
    <scope>NUCLEOTIDE SEQUENCE</scope>
    <source>
        <strain evidence="1">Duluth1</strain>
        <tissue evidence="1">Whole animal</tissue>
    </source>
</reference>
<dbReference type="Proteomes" id="UP000828390">
    <property type="component" value="Unassembled WGS sequence"/>
</dbReference>
<dbReference type="AlphaFoldDB" id="A0A9D4D231"/>
<gene>
    <name evidence="1" type="ORF">DPMN_043955</name>
</gene>